<feature type="region of interest" description="Disordered" evidence="1">
    <location>
        <begin position="151"/>
        <end position="178"/>
    </location>
</feature>
<feature type="compositionally biased region" description="Polar residues" evidence="1">
    <location>
        <begin position="1"/>
        <end position="15"/>
    </location>
</feature>
<feature type="region of interest" description="Disordered" evidence="1">
    <location>
        <begin position="1"/>
        <end position="21"/>
    </location>
</feature>
<feature type="compositionally biased region" description="Basic and acidic residues" evidence="1">
    <location>
        <begin position="154"/>
        <end position="163"/>
    </location>
</feature>
<accession>A0A8J4WCD4</accession>
<organism evidence="2 3">
    <name type="scientific">Phytophthora kernoviae 00238/432</name>
    <dbReference type="NCBI Taxonomy" id="1284355"/>
    <lineage>
        <taxon>Eukaryota</taxon>
        <taxon>Sar</taxon>
        <taxon>Stramenopiles</taxon>
        <taxon>Oomycota</taxon>
        <taxon>Peronosporomycetes</taxon>
        <taxon>Peronosporales</taxon>
        <taxon>Peronosporaceae</taxon>
        <taxon>Phytophthora</taxon>
    </lineage>
</organism>
<evidence type="ECO:0000256" key="1">
    <source>
        <dbReference type="SAM" id="MobiDB-lite"/>
    </source>
</evidence>
<comment type="caution">
    <text evidence="2">The sequence shown here is derived from an EMBL/GenBank/DDBJ whole genome shotgun (WGS) entry which is preliminary data.</text>
</comment>
<dbReference type="EMBL" id="AOFI03000104">
    <property type="protein sequence ID" value="KAF4321519.1"/>
    <property type="molecule type" value="Genomic_DNA"/>
</dbReference>
<evidence type="ECO:0000313" key="3">
    <source>
        <dbReference type="Proteomes" id="UP000702964"/>
    </source>
</evidence>
<reference evidence="2" key="2">
    <citation type="submission" date="2020-02" db="EMBL/GenBank/DDBJ databases">
        <authorList>
            <person name="Studholme D.J."/>
        </authorList>
    </citation>
    <scope>NUCLEOTIDE SEQUENCE</scope>
    <source>
        <strain evidence="2">00238/432</strain>
    </source>
</reference>
<proteinExistence type="predicted"/>
<sequence length="191" mass="21989">MTTERSGAGLRSQQQEAERNARELMDLKIEAAHLRERLRLRVGGDATAAELEAEAFALQSALSEAQETLAGRERELQTLEANYQKAMQGMMRLDEAWKKSGQQTRRVQETLQNSEQDLKEAQDRWRTLQDQLQAANKREETLIIRVNTLTEQKSQMETERNAKTQEAQQAEIQGHELRAQLEATRQKMQQL</sequence>
<reference evidence="2" key="1">
    <citation type="journal article" date="2015" name="Genom Data">
        <title>Draft genome sequences of Phytophthora kernoviae and Phytophthora ramorum lineage EU2 from Scotland.</title>
        <authorList>
            <person name="Sambles C."/>
            <person name="Schlenzig A."/>
            <person name="O'Neill P."/>
            <person name="Grant M."/>
            <person name="Studholme D.J."/>
        </authorList>
    </citation>
    <scope>NUCLEOTIDE SEQUENCE</scope>
    <source>
        <strain evidence="2">00238/432</strain>
    </source>
</reference>
<dbReference type="Proteomes" id="UP000702964">
    <property type="component" value="Unassembled WGS sequence"/>
</dbReference>
<name>A0A8J4WCD4_9STRA</name>
<evidence type="ECO:0000313" key="2">
    <source>
        <dbReference type="EMBL" id="KAF4321519.1"/>
    </source>
</evidence>
<protein>
    <submittedName>
        <fullName evidence="2">Uncharacterized protein</fullName>
    </submittedName>
</protein>
<gene>
    <name evidence="2" type="ORF">G195_003629</name>
</gene>
<dbReference type="AlphaFoldDB" id="A0A8J4WCD4"/>